<dbReference type="Proteomes" id="UP001241747">
    <property type="component" value="Unassembled WGS sequence"/>
</dbReference>
<dbReference type="PANTHER" id="PTHR30118">
    <property type="entry name" value="HTH-TYPE TRANSCRIPTIONAL REGULATOR LEUO-RELATED"/>
    <property type="match status" value="1"/>
</dbReference>
<evidence type="ECO:0000256" key="1">
    <source>
        <dbReference type="ARBA" id="ARBA00009437"/>
    </source>
</evidence>
<dbReference type="EMBL" id="JAUSVY010000002">
    <property type="protein sequence ID" value="MDQ0504212.1"/>
    <property type="molecule type" value="Genomic_DNA"/>
</dbReference>
<dbReference type="PROSITE" id="PS50931">
    <property type="entry name" value="HTH_LYSR"/>
    <property type="match status" value="1"/>
</dbReference>
<evidence type="ECO:0000256" key="4">
    <source>
        <dbReference type="ARBA" id="ARBA00023125"/>
    </source>
</evidence>
<evidence type="ECO:0000313" key="8">
    <source>
        <dbReference type="Proteomes" id="UP001241747"/>
    </source>
</evidence>
<keyword evidence="4 7" id="KW-0238">DNA-binding</keyword>
<dbReference type="SUPFAM" id="SSF46785">
    <property type="entry name" value="Winged helix' DNA-binding domain"/>
    <property type="match status" value="1"/>
</dbReference>
<organism evidence="7 8">
    <name type="scientific">Xanthobacter agilis</name>
    <dbReference type="NCBI Taxonomy" id="47492"/>
    <lineage>
        <taxon>Bacteria</taxon>
        <taxon>Pseudomonadati</taxon>
        <taxon>Pseudomonadota</taxon>
        <taxon>Alphaproteobacteria</taxon>
        <taxon>Hyphomicrobiales</taxon>
        <taxon>Xanthobacteraceae</taxon>
        <taxon>Xanthobacter</taxon>
    </lineage>
</organism>
<dbReference type="Pfam" id="PF00126">
    <property type="entry name" value="HTH_1"/>
    <property type="match status" value="1"/>
</dbReference>
<dbReference type="PANTHER" id="PTHR30118:SF15">
    <property type="entry name" value="TRANSCRIPTIONAL REGULATORY PROTEIN"/>
    <property type="match status" value="1"/>
</dbReference>
<keyword evidence="3" id="KW-0805">Transcription regulation</keyword>
<proteinExistence type="inferred from homology"/>
<reference evidence="7 8" key="1">
    <citation type="submission" date="2023-07" db="EMBL/GenBank/DDBJ databases">
        <title>Genomic Encyclopedia of Type Strains, Phase IV (KMG-IV): sequencing the most valuable type-strain genomes for metagenomic binning, comparative biology and taxonomic classification.</title>
        <authorList>
            <person name="Goeker M."/>
        </authorList>
    </citation>
    <scope>NUCLEOTIDE SEQUENCE [LARGE SCALE GENOMIC DNA]</scope>
    <source>
        <strain evidence="7 8">DSM 3770</strain>
    </source>
</reference>
<name>A0ABU0LAU3_XANAG</name>
<dbReference type="PRINTS" id="PR00039">
    <property type="entry name" value="HTHLYSR"/>
</dbReference>
<evidence type="ECO:0000256" key="3">
    <source>
        <dbReference type="ARBA" id="ARBA00023015"/>
    </source>
</evidence>
<accession>A0ABU0LAU3</accession>
<dbReference type="InterPro" id="IPR036390">
    <property type="entry name" value="WH_DNA-bd_sf"/>
</dbReference>
<comment type="caution">
    <text evidence="7">The sequence shown here is derived from an EMBL/GenBank/DDBJ whole genome shotgun (WGS) entry which is preliminary data.</text>
</comment>
<sequence length="312" mass="33634">MALDLNLLRVFVVLMDEGNATRAGERLNLSPSAVSHALSRLRDRLGDPLFIRGSASLRPTPRALEMAPLVRRAMEDLERAVSFTPFDPATSEREFVVVASAYGCSVLLPKVAAALREASPGSKLRIRAPGPGLAEALDQGMVDVVVCAYEEVPPRFTYDALFEETAVWVVRGKHPAAKQGLSIGKLSMLSRIAVSALDPWNGEDSTLDGSGLKRPVGWSEVYMQGLETMPAPSLWAPDVHTAREIVLETDMTALLPRRLVASALRAGQLVEAKTAYIPPAVRIGAITAKAGANTPAQWLKQLMVSSSEAERD</sequence>
<keyword evidence="2" id="KW-0536">Nodulation</keyword>
<dbReference type="InterPro" id="IPR050389">
    <property type="entry name" value="LysR-type_TF"/>
</dbReference>
<dbReference type="Gene3D" id="3.40.190.10">
    <property type="entry name" value="Periplasmic binding protein-like II"/>
    <property type="match status" value="2"/>
</dbReference>
<comment type="similarity">
    <text evidence="1">Belongs to the LysR transcriptional regulatory family.</text>
</comment>
<evidence type="ECO:0000256" key="5">
    <source>
        <dbReference type="ARBA" id="ARBA00023163"/>
    </source>
</evidence>
<evidence type="ECO:0000313" key="7">
    <source>
        <dbReference type="EMBL" id="MDQ0504212.1"/>
    </source>
</evidence>
<dbReference type="SUPFAM" id="SSF53850">
    <property type="entry name" value="Periplasmic binding protein-like II"/>
    <property type="match status" value="1"/>
</dbReference>
<dbReference type="RefSeq" id="WP_237347107.1">
    <property type="nucleotide sequence ID" value="NZ_JABWGX010000028.1"/>
</dbReference>
<dbReference type="InterPro" id="IPR036388">
    <property type="entry name" value="WH-like_DNA-bd_sf"/>
</dbReference>
<keyword evidence="8" id="KW-1185">Reference proteome</keyword>
<dbReference type="InterPro" id="IPR000847">
    <property type="entry name" value="LysR_HTH_N"/>
</dbReference>
<evidence type="ECO:0000259" key="6">
    <source>
        <dbReference type="PROSITE" id="PS50931"/>
    </source>
</evidence>
<dbReference type="Pfam" id="PF03466">
    <property type="entry name" value="LysR_substrate"/>
    <property type="match status" value="1"/>
</dbReference>
<dbReference type="InterPro" id="IPR005119">
    <property type="entry name" value="LysR_subst-bd"/>
</dbReference>
<gene>
    <name evidence="7" type="ORF">QOZ94_000986</name>
</gene>
<dbReference type="Gene3D" id="1.10.10.10">
    <property type="entry name" value="Winged helix-like DNA-binding domain superfamily/Winged helix DNA-binding domain"/>
    <property type="match status" value="1"/>
</dbReference>
<keyword evidence="5" id="KW-0804">Transcription</keyword>
<evidence type="ECO:0000256" key="2">
    <source>
        <dbReference type="ARBA" id="ARBA00022458"/>
    </source>
</evidence>
<dbReference type="GO" id="GO:0003677">
    <property type="term" value="F:DNA binding"/>
    <property type="evidence" value="ECO:0007669"/>
    <property type="project" value="UniProtKB-KW"/>
</dbReference>
<feature type="domain" description="HTH lysR-type" evidence="6">
    <location>
        <begin position="3"/>
        <end position="60"/>
    </location>
</feature>
<protein>
    <submittedName>
        <fullName evidence="7">DNA-binding transcriptional LysR family regulator</fullName>
    </submittedName>
</protein>